<dbReference type="Pfam" id="PF25583">
    <property type="entry name" value="WCX"/>
    <property type="match status" value="1"/>
</dbReference>
<protein>
    <submittedName>
        <fullName evidence="3">Predicted DNA-binding transcriptional regulator YafY, contains an HTH and WYL domains</fullName>
    </submittedName>
</protein>
<keyword evidence="3" id="KW-0238">DNA-binding</keyword>
<reference evidence="3 4" key="1">
    <citation type="submission" date="2016-10" db="EMBL/GenBank/DDBJ databases">
        <authorList>
            <person name="Varghese N."/>
            <person name="Submissions S."/>
        </authorList>
    </citation>
    <scope>NUCLEOTIDE SEQUENCE [LARGE SCALE GENOMIC DNA]</scope>
    <source>
        <strain evidence="3 4">DSM 25353</strain>
    </source>
</reference>
<dbReference type="PANTHER" id="PTHR34580:SF9">
    <property type="entry name" value="SLL5097 PROTEIN"/>
    <property type="match status" value="1"/>
</dbReference>
<dbReference type="Proteomes" id="UP000198711">
    <property type="component" value="Unassembled WGS sequence"/>
</dbReference>
<evidence type="ECO:0000259" key="1">
    <source>
        <dbReference type="Pfam" id="PF13280"/>
    </source>
</evidence>
<evidence type="ECO:0000313" key="4">
    <source>
        <dbReference type="Proteomes" id="UP000198711"/>
    </source>
</evidence>
<keyword evidence="4" id="KW-1185">Reference proteome</keyword>
<feature type="domain" description="WYL" evidence="1">
    <location>
        <begin position="156"/>
        <end position="224"/>
    </location>
</feature>
<evidence type="ECO:0000259" key="2">
    <source>
        <dbReference type="Pfam" id="PF25583"/>
    </source>
</evidence>
<evidence type="ECO:0000313" key="3">
    <source>
        <dbReference type="EMBL" id="SDX43536.1"/>
    </source>
</evidence>
<dbReference type="InterPro" id="IPR051534">
    <property type="entry name" value="CBASS_pafABC_assoc_protein"/>
</dbReference>
<dbReference type="EMBL" id="FNNO01000016">
    <property type="protein sequence ID" value="SDX43536.1"/>
    <property type="molecule type" value="Genomic_DNA"/>
</dbReference>
<dbReference type="PROSITE" id="PS52050">
    <property type="entry name" value="WYL"/>
    <property type="match status" value="1"/>
</dbReference>
<dbReference type="RefSeq" id="WP_092726040.1">
    <property type="nucleotide sequence ID" value="NZ_FNNO01000016.1"/>
</dbReference>
<feature type="domain" description="WCX" evidence="2">
    <location>
        <begin position="256"/>
        <end position="334"/>
    </location>
</feature>
<dbReference type="GO" id="GO:0003677">
    <property type="term" value="F:DNA binding"/>
    <property type="evidence" value="ECO:0007669"/>
    <property type="project" value="UniProtKB-KW"/>
</dbReference>
<gene>
    <name evidence="3" type="ORF">SAMN05444410_1162</name>
</gene>
<accession>A0A8X8II36</accession>
<dbReference type="InterPro" id="IPR057727">
    <property type="entry name" value="WCX_dom"/>
</dbReference>
<proteinExistence type="predicted"/>
<dbReference type="AlphaFoldDB" id="A0A8X8II36"/>
<organism evidence="3 4">
    <name type="scientific">Hydrobacter penzbergensis</name>
    <dbReference type="NCBI Taxonomy" id="1235997"/>
    <lineage>
        <taxon>Bacteria</taxon>
        <taxon>Pseudomonadati</taxon>
        <taxon>Bacteroidota</taxon>
        <taxon>Chitinophagia</taxon>
        <taxon>Chitinophagales</taxon>
        <taxon>Chitinophagaceae</taxon>
        <taxon>Hydrobacter</taxon>
    </lineage>
</organism>
<dbReference type="PANTHER" id="PTHR34580">
    <property type="match status" value="1"/>
</dbReference>
<dbReference type="InterPro" id="IPR026881">
    <property type="entry name" value="WYL_dom"/>
</dbReference>
<sequence>MPVNKSFMERVIIFDQCLQRKQKIWTKKTLIEEINTKLDEKGAFDRRKVRSTGISNSTFYSIIKYLREQYDAPIECKKGEYLYSGEFHFSYSALTVEEAEKLSKMVILLQELDGVSLMADFEETIARLNSVVQLRLEGNDKIIRFEHHTIQRGMKEYFNKLFAAIASSTEIKIEYRRFATGVAKCFNFYPYLLKEYHNRWYLIGRVVGKKDVITLAIDRIEQITLLSKKAFTTDGFDPDTYFSRTIGITVTNHKSPELVKVRVSKSQVPYFETQPLHSSQRKERNYANGDALLSLNIEINFDLKLLLMQHADVIEVISPKYLREELCKKLEQALKNNKVK</sequence>
<name>A0A8X8II36_9BACT</name>
<comment type="caution">
    <text evidence="3">The sequence shown here is derived from an EMBL/GenBank/DDBJ whole genome shotgun (WGS) entry which is preliminary data.</text>
</comment>
<dbReference type="Pfam" id="PF13280">
    <property type="entry name" value="WYL"/>
    <property type="match status" value="1"/>
</dbReference>